<dbReference type="Proteomes" id="UP001329151">
    <property type="component" value="Chromosome"/>
</dbReference>
<dbReference type="GO" id="GO:0016020">
    <property type="term" value="C:membrane"/>
    <property type="evidence" value="ECO:0007669"/>
    <property type="project" value="TreeGrafter"/>
</dbReference>
<keyword evidence="2" id="KW-0378">Hydrolase</keyword>
<reference evidence="2 3" key="1">
    <citation type="submission" date="2023-10" db="EMBL/GenBank/DDBJ databases">
        <title>Complete Genome Sequence of Limnobacter thiooxidans CS-K2T, Isolated from freshwater lake sediments in Bavaria, Germany.</title>
        <authorList>
            <person name="Naruki M."/>
            <person name="Watanabe A."/>
            <person name="Warashina T."/>
            <person name="Morita T."/>
            <person name="Arakawa K."/>
        </authorList>
    </citation>
    <scope>NUCLEOTIDE SEQUENCE [LARGE SCALE GENOMIC DNA]</scope>
    <source>
        <strain evidence="2 3">CS-K2</strain>
    </source>
</reference>
<evidence type="ECO:0000313" key="2">
    <source>
        <dbReference type="EMBL" id="BET27170.1"/>
    </source>
</evidence>
<dbReference type="InterPro" id="IPR000073">
    <property type="entry name" value="AB_hydrolase_1"/>
</dbReference>
<dbReference type="RefSeq" id="WP_130557725.1">
    <property type="nucleotide sequence ID" value="NZ_AP028947.1"/>
</dbReference>
<protein>
    <submittedName>
        <fullName evidence="2">Alpha/beta hydrolase</fullName>
    </submittedName>
</protein>
<dbReference type="PANTHER" id="PTHR43798">
    <property type="entry name" value="MONOACYLGLYCEROL LIPASE"/>
    <property type="match status" value="1"/>
</dbReference>
<keyword evidence="3" id="KW-1185">Reference proteome</keyword>
<gene>
    <name evidence="2" type="ORF">RGQ30_26710</name>
</gene>
<dbReference type="GO" id="GO:0046464">
    <property type="term" value="P:acylglycerol catabolic process"/>
    <property type="evidence" value="ECO:0007669"/>
    <property type="project" value="TreeGrafter"/>
</dbReference>
<evidence type="ECO:0000259" key="1">
    <source>
        <dbReference type="Pfam" id="PF00561"/>
    </source>
</evidence>
<dbReference type="Gene3D" id="3.40.50.1820">
    <property type="entry name" value="alpha/beta hydrolase"/>
    <property type="match status" value="1"/>
</dbReference>
<dbReference type="InterPro" id="IPR050266">
    <property type="entry name" value="AB_hydrolase_sf"/>
</dbReference>
<dbReference type="Pfam" id="PF00561">
    <property type="entry name" value="Abhydrolase_1"/>
    <property type="match status" value="1"/>
</dbReference>
<name>A0AA86J8Q5_9BURK</name>
<dbReference type="PANTHER" id="PTHR43798:SF33">
    <property type="entry name" value="HYDROLASE, PUTATIVE (AFU_ORTHOLOGUE AFUA_2G14860)-RELATED"/>
    <property type="match status" value="1"/>
</dbReference>
<sequence>MTQTNFSVRTGDGASIQLIRWGQSTGKPVLHWAHATGFSAKTYTPMLHKLLPHFDVHSWDMRGHGESRDAGNPKTFKGWKTYYNDLIAVLDQAEEPMWLAGHSIGATTSLAAAAQRPQKVKGLILIEPVLLDPKQGWALKLANWFGFANRIAMASAAARRRASFASHEEAFENYRNKKAFSTWSDEWLNAYVQHGFVAKGIDEVELACKPDWESLTFQHTEPDAVRWMKNPGCPIHILAAGKGSTFPVTAHARIQKRLPHARIEVLADATHFLPMEHTDLVVQRIREVVGV</sequence>
<dbReference type="KEGG" id="lto:RGQ30_26710"/>
<proteinExistence type="predicted"/>
<dbReference type="EMBL" id="AP028947">
    <property type="protein sequence ID" value="BET27170.1"/>
    <property type="molecule type" value="Genomic_DNA"/>
</dbReference>
<dbReference type="InterPro" id="IPR029058">
    <property type="entry name" value="AB_hydrolase_fold"/>
</dbReference>
<dbReference type="GO" id="GO:0047372">
    <property type="term" value="F:monoacylglycerol lipase activity"/>
    <property type="evidence" value="ECO:0007669"/>
    <property type="project" value="TreeGrafter"/>
</dbReference>
<accession>A0AA86J8Q5</accession>
<evidence type="ECO:0000313" key="3">
    <source>
        <dbReference type="Proteomes" id="UP001329151"/>
    </source>
</evidence>
<organism evidence="2 3">
    <name type="scientific">Limnobacter thiooxidans</name>
    <dbReference type="NCBI Taxonomy" id="131080"/>
    <lineage>
        <taxon>Bacteria</taxon>
        <taxon>Pseudomonadati</taxon>
        <taxon>Pseudomonadota</taxon>
        <taxon>Betaproteobacteria</taxon>
        <taxon>Burkholderiales</taxon>
        <taxon>Burkholderiaceae</taxon>
        <taxon>Limnobacter</taxon>
    </lineage>
</organism>
<dbReference type="AlphaFoldDB" id="A0AA86J8Q5"/>
<dbReference type="SUPFAM" id="SSF53474">
    <property type="entry name" value="alpha/beta-Hydrolases"/>
    <property type="match status" value="1"/>
</dbReference>
<feature type="domain" description="AB hydrolase-1" evidence="1">
    <location>
        <begin position="46"/>
        <end position="277"/>
    </location>
</feature>